<evidence type="ECO:0000256" key="3">
    <source>
        <dbReference type="ARBA" id="ARBA00022452"/>
    </source>
</evidence>
<dbReference type="Gene3D" id="2.170.130.10">
    <property type="entry name" value="TonB-dependent receptor, plug domain"/>
    <property type="match status" value="1"/>
</dbReference>
<dbReference type="RefSeq" id="WP_346760182.1">
    <property type="nucleotide sequence ID" value="NZ_JAUJEB010000005.1"/>
</dbReference>
<evidence type="ECO:0000259" key="8">
    <source>
        <dbReference type="Pfam" id="PF07715"/>
    </source>
</evidence>
<dbReference type="InterPro" id="IPR008969">
    <property type="entry name" value="CarboxyPept-like_regulatory"/>
</dbReference>
<dbReference type="PANTHER" id="PTHR30069:SF29">
    <property type="entry name" value="HEMOGLOBIN AND HEMOGLOBIN-HAPTOGLOBIN-BINDING PROTEIN 1-RELATED"/>
    <property type="match status" value="1"/>
</dbReference>
<dbReference type="EMBL" id="JAUJEB010000005">
    <property type="protein sequence ID" value="MDN5214844.1"/>
    <property type="molecule type" value="Genomic_DNA"/>
</dbReference>
<dbReference type="InterPro" id="IPR039426">
    <property type="entry name" value="TonB-dep_rcpt-like"/>
</dbReference>
<evidence type="ECO:0000313" key="9">
    <source>
        <dbReference type="EMBL" id="MDN5214844.1"/>
    </source>
</evidence>
<evidence type="ECO:0000256" key="2">
    <source>
        <dbReference type="ARBA" id="ARBA00022448"/>
    </source>
</evidence>
<comment type="caution">
    <text evidence="9">The sequence shown here is derived from an EMBL/GenBank/DDBJ whole genome shotgun (WGS) entry which is preliminary data.</text>
</comment>
<dbReference type="InterPro" id="IPR012910">
    <property type="entry name" value="Plug_dom"/>
</dbReference>
<evidence type="ECO:0000256" key="6">
    <source>
        <dbReference type="ARBA" id="ARBA00023136"/>
    </source>
</evidence>
<dbReference type="InterPro" id="IPR036942">
    <property type="entry name" value="Beta-barrel_TonB_sf"/>
</dbReference>
<keyword evidence="2" id="KW-0813">Transport</keyword>
<keyword evidence="5" id="KW-0732">Signal</keyword>
<gene>
    <name evidence="9" type="ORF">QQ020_22380</name>
</gene>
<protein>
    <submittedName>
        <fullName evidence="9">Carboxypeptidase-like regulatory domain-containing protein</fullName>
    </submittedName>
</protein>
<dbReference type="Gene3D" id="2.60.40.1120">
    <property type="entry name" value="Carboxypeptidase-like, regulatory domain"/>
    <property type="match status" value="1"/>
</dbReference>
<evidence type="ECO:0000313" key="10">
    <source>
        <dbReference type="Proteomes" id="UP001172083"/>
    </source>
</evidence>
<dbReference type="Pfam" id="PF07715">
    <property type="entry name" value="Plug"/>
    <property type="match status" value="1"/>
</dbReference>
<comment type="subcellular location">
    <subcellularLocation>
        <location evidence="1">Cell outer membrane</location>
        <topology evidence="1">Multi-pass membrane protein</topology>
    </subcellularLocation>
</comment>
<name>A0ABT8LAR1_9BACT</name>
<dbReference type="SUPFAM" id="SSF56935">
    <property type="entry name" value="Porins"/>
    <property type="match status" value="1"/>
</dbReference>
<keyword evidence="6" id="KW-0472">Membrane</keyword>
<keyword evidence="4" id="KW-0812">Transmembrane</keyword>
<evidence type="ECO:0000256" key="7">
    <source>
        <dbReference type="ARBA" id="ARBA00023237"/>
    </source>
</evidence>
<dbReference type="Pfam" id="PF13715">
    <property type="entry name" value="CarbopepD_reg_2"/>
    <property type="match status" value="1"/>
</dbReference>
<keyword evidence="10" id="KW-1185">Reference proteome</keyword>
<feature type="domain" description="TonB-dependent receptor plug" evidence="8">
    <location>
        <begin position="146"/>
        <end position="244"/>
    </location>
</feature>
<dbReference type="Gene3D" id="2.40.170.20">
    <property type="entry name" value="TonB-dependent receptor, beta-barrel domain"/>
    <property type="match status" value="1"/>
</dbReference>
<reference evidence="9" key="1">
    <citation type="submission" date="2023-06" db="EMBL/GenBank/DDBJ databases">
        <title>Genomic of Agaribacillus aureum.</title>
        <authorList>
            <person name="Wang G."/>
        </authorList>
    </citation>
    <scope>NUCLEOTIDE SEQUENCE</scope>
    <source>
        <strain evidence="9">BMA12</strain>
    </source>
</reference>
<dbReference type="SUPFAM" id="SSF49464">
    <property type="entry name" value="Carboxypeptidase regulatory domain-like"/>
    <property type="match status" value="1"/>
</dbReference>
<evidence type="ECO:0000256" key="1">
    <source>
        <dbReference type="ARBA" id="ARBA00004571"/>
    </source>
</evidence>
<dbReference type="PANTHER" id="PTHR30069">
    <property type="entry name" value="TONB-DEPENDENT OUTER MEMBRANE RECEPTOR"/>
    <property type="match status" value="1"/>
</dbReference>
<keyword evidence="3" id="KW-1134">Transmembrane beta strand</keyword>
<proteinExistence type="predicted"/>
<keyword evidence="7" id="KW-0998">Cell outer membrane</keyword>
<evidence type="ECO:0000256" key="5">
    <source>
        <dbReference type="ARBA" id="ARBA00022729"/>
    </source>
</evidence>
<evidence type="ECO:0000256" key="4">
    <source>
        <dbReference type="ARBA" id="ARBA00022692"/>
    </source>
</evidence>
<accession>A0ABT8LAR1</accession>
<sequence length="826" mass="92688">MKSILLKRYKLRLFAVIKSFRKPLPWIAIYSLLFAEVAGQVPKACDYEISGIIFDLTSKQPLPFAAVQIKGTNIGTVADEAGTFSIKDLCENEFDLIFSHVGFKKLTHHHDPHHALSKVFLAPENLTLESVIVEGEVVVGDLHSNTVEELSGREFEKNQSESLGDLAANISGVSVLKTGQNIAKPIIHGLHSNRVLIINGGVRHEFQNWGTEHAPEIDPSLAENISVIKGAATVRFGPDALGGVLLINPPKMEIASPLHGEIGLIGKSNGRAGEGSFKLQKGYRKLAFLASGSLTKQGDLKAPDYALTNTGKSEKSIALGTKFHGSHFDMTAFYSRFDQELGILRGSVTGNLNDLATAIGASIPENTADFSYDINNPRQTVTHDLFKLTGELHKENQSFLIQYGFQINQRREFDVRRGTNNQLPAIDLELFTHSLEAEWNHPAWNDWQGSIGIQTVYQDNNNLPGTNTIPFIPNYNNSRLGIYFIESKVFNENTIEWGVRYDYQTFSIRGRAANNDLFTNDLTYQNFSATIGLKKEIKDGHVIRTNLGSAWRPPNVSEIYSFGRHQSAFEYGLWRYEINEANDVTAGRVLTEEDREIPSEVGIKWVSSYEINQQKWQADLTGYVNFIQNYLYTKPAGITQNIRGAFPFFIYDQTNALLAGIDFSSSFQHHEKFTSSFKASLLWAKDVGNDENFVGLPPINLGYLLNYSPQNFGIFLNNHIDLDLSYTFEQFQVPRVIGVDEILAAKENDISLFENNDEVFDFLPPPGGYFLMDISWSFKVKNIPGLGGSIQIHNLLNQSYRNYTDRLRYFADDVGRNLILSVKYQF</sequence>
<organism evidence="9 10">
    <name type="scientific">Agaribacillus aureus</name>
    <dbReference type="NCBI Taxonomy" id="3051825"/>
    <lineage>
        <taxon>Bacteria</taxon>
        <taxon>Pseudomonadati</taxon>
        <taxon>Bacteroidota</taxon>
        <taxon>Cytophagia</taxon>
        <taxon>Cytophagales</taxon>
        <taxon>Splendidivirgaceae</taxon>
        <taxon>Agaribacillus</taxon>
    </lineage>
</organism>
<dbReference type="InterPro" id="IPR037066">
    <property type="entry name" value="Plug_dom_sf"/>
</dbReference>
<dbReference type="Proteomes" id="UP001172083">
    <property type="component" value="Unassembled WGS sequence"/>
</dbReference>